<feature type="domain" description="Reverse transcriptase Ty1/copia-type" evidence="1">
    <location>
        <begin position="23"/>
        <end position="87"/>
    </location>
</feature>
<sequence>MEDEHKIEWVEAMQDEMNSLYENNTFELVKLPKGKRALKNKWVYKLKTEEHTSRPRYKARLVVKGFRQRKGIDFDEIFSPVVKMSSDHVKRTAANKKKKRGEEEEFSSLAEPTSISVSFPEFQQSDRLHFWTASSSHPGELIQRWVLFNNVRNSGCRASVHI</sequence>
<gene>
    <name evidence="2" type="ORF">E3N88_34579</name>
</gene>
<accession>A0A5N6LYI8</accession>
<keyword evidence="3" id="KW-1185">Reference proteome</keyword>
<dbReference type="EMBL" id="SZYD01000017">
    <property type="protein sequence ID" value="KAD3066699.1"/>
    <property type="molecule type" value="Genomic_DNA"/>
</dbReference>
<dbReference type="InterPro" id="IPR013103">
    <property type="entry name" value="RVT_2"/>
</dbReference>
<organism evidence="2 3">
    <name type="scientific">Mikania micrantha</name>
    <name type="common">bitter vine</name>
    <dbReference type="NCBI Taxonomy" id="192012"/>
    <lineage>
        <taxon>Eukaryota</taxon>
        <taxon>Viridiplantae</taxon>
        <taxon>Streptophyta</taxon>
        <taxon>Embryophyta</taxon>
        <taxon>Tracheophyta</taxon>
        <taxon>Spermatophyta</taxon>
        <taxon>Magnoliopsida</taxon>
        <taxon>eudicotyledons</taxon>
        <taxon>Gunneridae</taxon>
        <taxon>Pentapetalae</taxon>
        <taxon>asterids</taxon>
        <taxon>campanulids</taxon>
        <taxon>Asterales</taxon>
        <taxon>Asteraceae</taxon>
        <taxon>Asteroideae</taxon>
        <taxon>Heliantheae alliance</taxon>
        <taxon>Eupatorieae</taxon>
        <taxon>Mikania</taxon>
    </lineage>
</organism>
<dbReference type="Pfam" id="PF07727">
    <property type="entry name" value="RVT_2"/>
    <property type="match status" value="1"/>
</dbReference>
<dbReference type="Proteomes" id="UP000326396">
    <property type="component" value="Linkage Group LG7"/>
</dbReference>
<dbReference type="AlphaFoldDB" id="A0A5N6LYI8"/>
<dbReference type="OrthoDB" id="1917367at2759"/>
<proteinExistence type="predicted"/>
<reference evidence="2 3" key="1">
    <citation type="submission" date="2019-05" db="EMBL/GenBank/DDBJ databases">
        <title>Mikania micrantha, genome provides insights into the molecular mechanism of rapid growth.</title>
        <authorList>
            <person name="Liu B."/>
        </authorList>
    </citation>
    <scope>NUCLEOTIDE SEQUENCE [LARGE SCALE GENOMIC DNA]</scope>
    <source>
        <strain evidence="2">NLD-2019</strain>
        <tissue evidence="2">Leaf</tissue>
    </source>
</reference>
<name>A0A5N6LYI8_9ASTR</name>
<protein>
    <recommendedName>
        <fullName evidence="1">Reverse transcriptase Ty1/copia-type domain-containing protein</fullName>
    </recommendedName>
</protein>
<evidence type="ECO:0000313" key="2">
    <source>
        <dbReference type="EMBL" id="KAD3066699.1"/>
    </source>
</evidence>
<evidence type="ECO:0000259" key="1">
    <source>
        <dbReference type="Pfam" id="PF07727"/>
    </source>
</evidence>
<evidence type="ECO:0000313" key="3">
    <source>
        <dbReference type="Proteomes" id="UP000326396"/>
    </source>
</evidence>
<comment type="caution">
    <text evidence="2">The sequence shown here is derived from an EMBL/GenBank/DDBJ whole genome shotgun (WGS) entry which is preliminary data.</text>
</comment>